<dbReference type="PANTHER" id="PTHR37431">
    <property type="entry name" value="PROTEIN CBG06927"/>
    <property type="match status" value="1"/>
</dbReference>
<name>A0A7I8WJE7_BURXY</name>
<dbReference type="AlphaFoldDB" id="A0A7I8WJE7"/>
<protein>
    <submittedName>
        <fullName evidence="2">(pine wood nematode) hypothetical protein</fullName>
    </submittedName>
</protein>
<keyword evidence="3" id="KW-1185">Reference proteome</keyword>
<evidence type="ECO:0000256" key="1">
    <source>
        <dbReference type="SAM" id="SignalP"/>
    </source>
</evidence>
<dbReference type="PANTHER" id="PTHR37431:SF3">
    <property type="entry name" value="DUF19 DOMAIN-CONTAINING PROTEIN"/>
    <property type="match status" value="1"/>
</dbReference>
<feature type="signal peptide" evidence="1">
    <location>
        <begin position="1"/>
        <end position="18"/>
    </location>
</feature>
<accession>A0A7I8WJE7</accession>
<evidence type="ECO:0000313" key="3">
    <source>
        <dbReference type="Proteomes" id="UP000659654"/>
    </source>
</evidence>
<gene>
    <name evidence="2" type="ORF">BXYJ_LOCUS6631</name>
</gene>
<dbReference type="OrthoDB" id="5912690at2759"/>
<feature type="chain" id="PRO_5036204373" evidence="1">
    <location>
        <begin position="19"/>
        <end position="306"/>
    </location>
</feature>
<dbReference type="EMBL" id="CAJFDI010000003">
    <property type="protein sequence ID" value="CAD5221344.1"/>
    <property type="molecule type" value="Genomic_DNA"/>
</dbReference>
<dbReference type="Proteomes" id="UP000659654">
    <property type="component" value="Unassembled WGS sequence"/>
</dbReference>
<dbReference type="Proteomes" id="UP000582659">
    <property type="component" value="Unassembled WGS sequence"/>
</dbReference>
<comment type="caution">
    <text evidence="2">The sequence shown here is derived from an EMBL/GenBank/DDBJ whole genome shotgun (WGS) entry which is preliminary data.</text>
</comment>
<organism evidence="2 3">
    <name type="scientific">Bursaphelenchus xylophilus</name>
    <name type="common">Pinewood nematode worm</name>
    <name type="synonym">Aphelenchoides xylophilus</name>
    <dbReference type="NCBI Taxonomy" id="6326"/>
    <lineage>
        <taxon>Eukaryota</taxon>
        <taxon>Metazoa</taxon>
        <taxon>Ecdysozoa</taxon>
        <taxon>Nematoda</taxon>
        <taxon>Chromadorea</taxon>
        <taxon>Rhabditida</taxon>
        <taxon>Tylenchina</taxon>
        <taxon>Tylenchomorpha</taxon>
        <taxon>Aphelenchoidea</taxon>
        <taxon>Aphelenchoididae</taxon>
        <taxon>Bursaphelenchus</taxon>
    </lineage>
</organism>
<keyword evidence="1" id="KW-0732">Signal</keyword>
<evidence type="ECO:0000313" key="2">
    <source>
        <dbReference type="EMBL" id="CAD5221344.1"/>
    </source>
</evidence>
<proteinExistence type="predicted"/>
<sequence length="306" mass="34633">MPILPVIVLILFFNCSQGRCPEHANDKIQFCVQPVAEYSKVLNKHDNSTNGPQFGNALQLPKLGGQVFRELCRLIRDFEVCVAEYREPCPKHITINLIEASYGFLCNEGYETFMNSAECLMALDQQPAVKKCHDETLKEIENANSKSNIRMDVKLEYMCGALNYFSACVRQHIWLNCGVEAWHVIFRVLKDTTRTLMPSCLFNGESKKLDAEKELELERLQGIPPSTIPPVIVPQARDLPQSKPQHPVDQNSVISFEIHEDSDQFTERNYAHLDSGLAYDLSDEAFSGVILFSTEVAAVSICLFRQ</sequence>
<reference evidence="2" key="1">
    <citation type="submission" date="2020-09" db="EMBL/GenBank/DDBJ databases">
        <authorList>
            <person name="Kikuchi T."/>
        </authorList>
    </citation>
    <scope>NUCLEOTIDE SEQUENCE</scope>
    <source>
        <strain evidence="2">Ka4C1</strain>
    </source>
</reference>
<dbReference type="EMBL" id="CAJFCV020000003">
    <property type="protein sequence ID" value="CAG9108248.1"/>
    <property type="molecule type" value="Genomic_DNA"/>
</dbReference>